<comment type="similarity">
    <text evidence="8">Belongs to the glycosyltransferase group 1 family.</text>
</comment>
<evidence type="ECO:0000259" key="9">
    <source>
        <dbReference type="Pfam" id="PF04413"/>
    </source>
</evidence>
<keyword evidence="11" id="KW-1185">Reference proteome</keyword>
<organism evidence="10 11">
    <name type="scientific">Riemerella columbipharyngis</name>
    <dbReference type="NCBI Taxonomy" id="1071918"/>
    <lineage>
        <taxon>Bacteria</taxon>
        <taxon>Pseudomonadati</taxon>
        <taxon>Bacteroidota</taxon>
        <taxon>Flavobacteriia</taxon>
        <taxon>Flavobacteriales</taxon>
        <taxon>Weeksellaceae</taxon>
        <taxon>Riemerella</taxon>
    </lineage>
</organism>
<dbReference type="AlphaFoldDB" id="A0A1G7B4T9"/>
<dbReference type="PANTHER" id="PTHR42755">
    <property type="entry name" value="3-DEOXY-MANNO-OCTULOSONATE CYTIDYLYLTRANSFERASE"/>
    <property type="match status" value="1"/>
</dbReference>
<keyword evidence="8" id="KW-0448">Lipopolysaccharide biosynthesis</keyword>
<evidence type="ECO:0000256" key="7">
    <source>
        <dbReference type="PIRSR" id="PIRSR639901-1"/>
    </source>
</evidence>
<dbReference type="GO" id="GO:0043842">
    <property type="term" value="F:Kdo transferase activity"/>
    <property type="evidence" value="ECO:0007669"/>
    <property type="project" value="UniProtKB-EC"/>
</dbReference>
<evidence type="ECO:0000256" key="5">
    <source>
        <dbReference type="ARBA" id="ARBA00031445"/>
    </source>
</evidence>
<dbReference type="UniPathway" id="UPA00958"/>
<dbReference type="InterPro" id="IPR038107">
    <property type="entry name" value="Glycos_transf_N_sf"/>
</dbReference>
<name>A0A1G7B4T9_9FLAO</name>
<dbReference type="GO" id="GO:0009244">
    <property type="term" value="P:lipopolysaccharide core region biosynthetic process"/>
    <property type="evidence" value="ECO:0007669"/>
    <property type="project" value="UniProtKB-UniRule"/>
</dbReference>
<dbReference type="EC" id="2.4.99.12" evidence="2 8"/>
<dbReference type="STRING" id="1071918.SAMN05421544_1054"/>
<feature type="domain" description="3-deoxy-D-manno-octulosonic-acid transferase N-terminal" evidence="9">
    <location>
        <begin position="45"/>
        <end position="208"/>
    </location>
</feature>
<dbReference type="Pfam" id="PF04413">
    <property type="entry name" value="Glycos_transf_N"/>
    <property type="match status" value="1"/>
</dbReference>
<dbReference type="GO" id="GO:0009245">
    <property type="term" value="P:lipid A biosynthetic process"/>
    <property type="evidence" value="ECO:0007669"/>
    <property type="project" value="TreeGrafter"/>
</dbReference>
<comment type="subcellular location">
    <subcellularLocation>
        <location evidence="8">Cell membrane</location>
    </subcellularLocation>
</comment>
<dbReference type="EMBL" id="FNAS01000005">
    <property type="protein sequence ID" value="SDE21326.1"/>
    <property type="molecule type" value="Genomic_DNA"/>
</dbReference>
<keyword evidence="8" id="KW-1003">Cell membrane</keyword>
<dbReference type="GO" id="GO:0005886">
    <property type="term" value="C:plasma membrane"/>
    <property type="evidence" value="ECO:0007669"/>
    <property type="project" value="UniProtKB-SubCell"/>
</dbReference>
<evidence type="ECO:0000256" key="1">
    <source>
        <dbReference type="ARBA" id="ARBA00004713"/>
    </source>
</evidence>
<accession>A0A1G7B4T9</accession>
<feature type="active site" description="Proton acceptor" evidence="7">
    <location>
        <position position="60"/>
    </location>
</feature>
<evidence type="ECO:0000256" key="3">
    <source>
        <dbReference type="ARBA" id="ARBA00019077"/>
    </source>
</evidence>
<reference evidence="10 11" key="1">
    <citation type="submission" date="2016-10" db="EMBL/GenBank/DDBJ databases">
        <authorList>
            <person name="de Groot N.N."/>
        </authorList>
    </citation>
    <scope>NUCLEOTIDE SEQUENCE [LARGE SCALE GENOMIC DNA]</scope>
    <source>
        <strain evidence="10 11">DSM 24015</strain>
    </source>
</reference>
<dbReference type="SUPFAM" id="SSF53756">
    <property type="entry name" value="UDP-Glycosyltransferase/glycogen phosphorylase"/>
    <property type="match status" value="1"/>
</dbReference>
<dbReference type="Gene3D" id="3.40.50.2000">
    <property type="entry name" value="Glycogen Phosphorylase B"/>
    <property type="match status" value="1"/>
</dbReference>
<dbReference type="RefSeq" id="WP_092736187.1">
    <property type="nucleotide sequence ID" value="NZ_FNAS01000005.1"/>
</dbReference>
<dbReference type="OrthoDB" id="9789797at2"/>
<comment type="pathway">
    <text evidence="1 8">Bacterial outer membrane biogenesis; LPS core biosynthesis.</text>
</comment>
<protein>
    <recommendedName>
        <fullName evidence="3 8">3-deoxy-D-manno-octulosonic acid transferase</fullName>
        <shortName evidence="8">Kdo transferase</shortName>
        <ecNumber evidence="2 8">2.4.99.12</ecNumber>
    </recommendedName>
    <alternativeName>
        <fullName evidence="5 8">Lipid IV(A) 3-deoxy-D-manno-octulosonic acid transferase</fullName>
    </alternativeName>
</protein>
<keyword evidence="4 8" id="KW-0808">Transferase</keyword>
<sequence>MGFIYNIVVRLLILGMKIGRFFNAKIKKGWEGRQQSESILQKAFSPKDKVIWMHAASLGEYEQGLPVLEKLKEQYPAHKILVTFFSPSGYENIAKKEHIANAVCYLPFDDDKSLDAFLSYFSPELFLTVKYDYWYHLFEKLRAQRVPIFVISALFYKKQVFFKPYGKWFVRQLKKNVCCFFHQTEESCTLAKSIGIAQSHISGDTRFDRVKTIRNRNNEVPYITAFKEEKKLVVFGSSWNSEEAVAEMAASCSEAKIIIAPHDLKRIPILKTIFPNALLYSGVNDEKELASSNVLIIDCIGILSKLYAYADIAVVGGGFHSLGLHNILEAATFGIPVVFGNHYKKNPEADTLIKNNGGKAFAKENDATQFVLKLIEDKALRDSMGTNAKNFINSQANATEKVVSFIINNAHKCR</sequence>
<evidence type="ECO:0000256" key="2">
    <source>
        <dbReference type="ARBA" id="ARBA00012621"/>
    </source>
</evidence>
<dbReference type="PANTHER" id="PTHR42755:SF1">
    <property type="entry name" value="3-DEOXY-D-MANNO-OCTULOSONIC ACID TRANSFERASE, MITOCHONDRIAL-RELATED"/>
    <property type="match status" value="1"/>
</dbReference>
<evidence type="ECO:0000313" key="10">
    <source>
        <dbReference type="EMBL" id="SDE21326.1"/>
    </source>
</evidence>
<keyword evidence="8" id="KW-0472">Membrane</keyword>
<evidence type="ECO:0000256" key="8">
    <source>
        <dbReference type="RuleBase" id="RU365103"/>
    </source>
</evidence>
<dbReference type="Proteomes" id="UP000198517">
    <property type="component" value="Unassembled WGS sequence"/>
</dbReference>
<evidence type="ECO:0000313" key="11">
    <source>
        <dbReference type="Proteomes" id="UP000198517"/>
    </source>
</evidence>
<proteinExistence type="inferred from homology"/>
<dbReference type="InterPro" id="IPR039901">
    <property type="entry name" value="Kdotransferase"/>
</dbReference>
<evidence type="ECO:0000256" key="4">
    <source>
        <dbReference type="ARBA" id="ARBA00022679"/>
    </source>
</evidence>
<comment type="function">
    <text evidence="8">Involved in lipopolysaccharide (LPS) biosynthesis. Catalyzes the transfer of 3-deoxy-D-manno-octulosonate (Kdo) residue(s) from CMP-Kdo to lipid IV(A), the tetraacyldisaccharide-1,4'-bisphosphate precursor of lipid A.</text>
</comment>
<dbReference type="Gene3D" id="3.40.50.11720">
    <property type="entry name" value="3-Deoxy-D-manno-octulosonic-acid transferase, N-terminal domain"/>
    <property type="match status" value="1"/>
</dbReference>
<gene>
    <name evidence="10" type="ORF">SAMN05421544_1054</name>
</gene>
<comment type="catalytic activity">
    <reaction evidence="6 8">
        <text>lipid IVA (E. coli) + CMP-3-deoxy-beta-D-manno-octulosonate = alpha-Kdo-(2-&gt;6)-lipid IVA (E. coli) + CMP + H(+)</text>
        <dbReference type="Rhea" id="RHEA:28066"/>
        <dbReference type="ChEBI" id="CHEBI:15378"/>
        <dbReference type="ChEBI" id="CHEBI:58603"/>
        <dbReference type="ChEBI" id="CHEBI:60364"/>
        <dbReference type="ChEBI" id="CHEBI:60377"/>
        <dbReference type="ChEBI" id="CHEBI:85987"/>
        <dbReference type="EC" id="2.4.99.12"/>
    </reaction>
</comment>
<evidence type="ECO:0000256" key="6">
    <source>
        <dbReference type="ARBA" id="ARBA00049183"/>
    </source>
</evidence>
<dbReference type="InterPro" id="IPR007507">
    <property type="entry name" value="Glycos_transf_N"/>
</dbReference>